<comment type="subcellular location">
    <subcellularLocation>
        <location evidence="9">Cytoplasm</location>
    </subcellularLocation>
</comment>
<dbReference type="PANTHER" id="PTHR32294:SF4">
    <property type="entry name" value="ERROR-PRONE DNA POLYMERASE"/>
    <property type="match status" value="1"/>
</dbReference>
<accession>A0A8J2XEL1</accession>
<dbReference type="GO" id="GO:0008408">
    <property type="term" value="F:3'-5' exonuclease activity"/>
    <property type="evidence" value="ECO:0007669"/>
    <property type="project" value="InterPro"/>
</dbReference>
<dbReference type="PANTHER" id="PTHR32294">
    <property type="entry name" value="DNA POLYMERASE III SUBUNIT ALPHA"/>
    <property type="match status" value="1"/>
</dbReference>
<dbReference type="Gene3D" id="1.10.150.870">
    <property type="match status" value="1"/>
</dbReference>
<reference evidence="12" key="1">
    <citation type="journal article" date="2014" name="Int. J. Syst. Evol. Microbiol.">
        <title>Complete genome sequence of Corynebacterium casei LMG S-19264T (=DSM 44701T), isolated from a smear-ripened cheese.</title>
        <authorList>
            <consortium name="US DOE Joint Genome Institute (JGI-PGF)"/>
            <person name="Walter F."/>
            <person name="Albersmeier A."/>
            <person name="Kalinowski J."/>
            <person name="Ruckert C."/>
        </authorList>
    </citation>
    <scope>NUCLEOTIDE SEQUENCE</scope>
    <source>
        <strain evidence="12">CGMCC 1.12785</strain>
    </source>
</reference>
<dbReference type="HAMAP" id="MF_01902">
    <property type="entry name" value="DNApol_error_prone"/>
    <property type="match status" value="1"/>
</dbReference>
<name>A0A8J2XEL1_9MICO</name>
<evidence type="ECO:0000313" key="13">
    <source>
        <dbReference type="Proteomes" id="UP000616114"/>
    </source>
</evidence>
<evidence type="ECO:0000256" key="10">
    <source>
        <dbReference type="SAM" id="MobiDB-lite"/>
    </source>
</evidence>
<dbReference type="NCBIfam" id="TIGR00594">
    <property type="entry name" value="polc"/>
    <property type="match status" value="1"/>
</dbReference>
<keyword evidence="5 9" id="KW-0227">DNA damage</keyword>
<dbReference type="GO" id="GO:0003887">
    <property type="term" value="F:DNA-directed DNA polymerase activity"/>
    <property type="evidence" value="ECO:0007669"/>
    <property type="project" value="UniProtKB-UniRule"/>
</dbReference>
<organism evidence="12 13">
    <name type="scientific">Sediminivirga luteola</name>
    <dbReference type="NCBI Taxonomy" id="1774748"/>
    <lineage>
        <taxon>Bacteria</taxon>
        <taxon>Bacillati</taxon>
        <taxon>Actinomycetota</taxon>
        <taxon>Actinomycetes</taxon>
        <taxon>Micrococcales</taxon>
        <taxon>Brevibacteriaceae</taxon>
        <taxon>Sediminivirga</taxon>
    </lineage>
</organism>
<evidence type="ECO:0000256" key="5">
    <source>
        <dbReference type="ARBA" id="ARBA00022763"/>
    </source>
</evidence>
<dbReference type="EMBL" id="BMFY01000003">
    <property type="protein sequence ID" value="GGA08848.1"/>
    <property type="molecule type" value="Genomic_DNA"/>
</dbReference>
<dbReference type="InterPro" id="IPR004013">
    <property type="entry name" value="PHP_dom"/>
</dbReference>
<dbReference type="GO" id="GO:0006281">
    <property type="term" value="P:DNA repair"/>
    <property type="evidence" value="ECO:0007669"/>
    <property type="project" value="UniProtKB-UniRule"/>
</dbReference>
<comment type="caution">
    <text evidence="12">The sequence shown here is derived from an EMBL/GenBank/DDBJ whole genome shotgun (WGS) entry which is preliminary data.</text>
</comment>
<dbReference type="CDD" id="cd04485">
    <property type="entry name" value="DnaE_OBF"/>
    <property type="match status" value="1"/>
</dbReference>
<dbReference type="SUPFAM" id="SSF89550">
    <property type="entry name" value="PHP domain-like"/>
    <property type="match status" value="1"/>
</dbReference>
<evidence type="ECO:0000313" key="12">
    <source>
        <dbReference type="EMBL" id="GGA08848.1"/>
    </source>
</evidence>
<dbReference type="InterPro" id="IPR004805">
    <property type="entry name" value="DnaE2/DnaE/PolC"/>
</dbReference>
<keyword evidence="4 9" id="KW-0235">DNA replication</keyword>
<dbReference type="Pfam" id="PF17657">
    <property type="entry name" value="DNA_pol3_finger"/>
    <property type="match status" value="1"/>
</dbReference>
<gene>
    <name evidence="9 12" type="primary">dnaE2</name>
    <name evidence="12" type="ORF">GCM10011333_09790</name>
</gene>
<dbReference type="InterPro" id="IPR029460">
    <property type="entry name" value="DNAPol_HHH"/>
</dbReference>
<dbReference type="Proteomes" id="UP000616114">
    <property type="component" value="Unassembled WGS sequence"/>
</dbReference>
<evidence type="ECO:0000256" key="1">
    <source>
        <dbReference type="ARBA" id="ARBA00022490"/>
    </source>
</evidence>
<feature type="region of interest" description="Disordered" evidence="10">
    <location>
        <begin position="19"/>
        <end position="88"/>
    </location>
</feature>
<dbReference type="NCBIfam" id="NF004225">
    <property type="entry name" value="PRK05672.1"/>
    <property type="match status" value="1"/>
</dbReference>
<comment type="catalytic activity">
    <reaction evidence="8 9">
        <text>DNA(n) + a 2'-deoxyribonucleoside 5'-triphosphate = DNA(n+1) + diphosphate</text>
        <dbReference type="Rhea" id="RHEA:22508"/>
        <dbReference type="Rhea" id="RHEA-COMP:17339"/>
        <dbReference type="Rhea" id="RHEA-COMP:17340"/>
        <dbReference type="ChEBI" id="CHEBI:33019"/>
        <dbReference type="ChEBI" id="CHEBI:61560"/>
        <dbReference type="ChEBI" id="CHEBI:173112"/>
        <dbReference type="EC" id="2.7.7.7"/>
    </reaction>
</comment>
<dbReference type="AlphaFoldDB" id="A0A8J2XEL1"/>
<reference evidence="12" key="2">
    <citation type="submission" date="2020-09" db="EMBL/GenBank/DDBJ databases">
        <authorList>
            <person name="Sun Q."/>
            <person name="Zhou Y."/>
        </authorList>
    </citation>
    <scope>NUCLEOTIDE SEQUENCE</scope>
    <source>
        <strain evidence="12">CGMCC 1.12785</strain>
    </source>
</reference>
<evidence type="ECO:0000256" key="4">
    <source>
        <dbReference type="ARBA" id="ARBA00022705"/>
    </source>
</evidence>
<protein>
    <recommendedName>
        <fullName evidence="9">Error-prone DNA polymerase</fullName>
        <ecNumber evidence="9">2.7.7.7</ecNumber>
    </recommendedName>
</protein>
<keyword evidence="3 9" id="KW-0548">Nucleotidyltransferase</keyword>
<dbReference type="Pfam" id="PF07733">
    <property type="entry name" value="DNA_pol3_alpha"/>
    <property type="match status" value="1"/>
</dbReference>
<dbReference type="Gene3D" id="3.20.20.140">
    <property type="entry name" value="Metal-dependent hydrolases"/>
    <property type="match status" value="1"/>
</dbReference>
<feature type="domain" description="Polymerase/histidinol phosphatase N-terminal" evidence="11">
    <location>
        <begin position="91"/>
        <end position="158"/>
    </location>
</feature>
<dbReference type="InterPro" id="IPR023073">
    <property type="entry name" value="DnaE2"/>
</dbReference>
<keyword evidence="1 9" id="KW-0963">Cytoplasm</keyword>
<evidence type="ECO:0000259" key="11">
    <source>
        <dbReference type="SMART" id="SM00481"/>
    </source>
</evidence>
<evidence type="ECO:0000256" key="8">
    <source>
        <dbReference type="ARBA" id="ARBA00049244"/>
    </source>
</evidence>
<dbReference type="EC" id="2.7.7.7" evidence="9"/>
<sequence length="1126" mass="122340">MSGWFNPRITWAELEGRLSADSAEALPPEARTGEPLAHRRRPSREGRKARQDRKPQPEGTTPGTGMVSGEASPRRKAPAGKAQGTRSARYAELHAHSNFSFLHGASSPEQLVKEAIDRGLSALALTDHDGFYGAARFARAAEGTGLATVFGASLPLPEGRLPLLCAGVEGYRRLSSAITRAQMAGSKDGIRCEAEDLAAQSGGHWQVLTGGRDGPLHAHLGDDDGGLGYLRQLRDLFGPGHVEVELVRHGLPDDDERIRHLSTLAERAGLPVVAANAVRYAVPAQMRLAQAVEAVSRRSSMEQIAGELPAATQAMLRGPEEMTVLFAEHPGAVARAVQLGDELSFQLSLAEPRLPEPPVEGQDHAKVLREYAIAGTLERYGPRATERVKGAWAQVERELDAVESMGFCGYFLIVHDIARFCREANIFCQGRGSAAGSALCYVLGITAVDSVAEGLLFERFLAPERDGYPDIDLDIESARREEVIQYVYRHYGRDRAAQVANVISYRGRSAVRDMARALGYAPGQQDAWAKQVERWGELPETAGEGEDGIPGQVLELASQMLKAPRHLGIHSGGMVLCDRPVSEVVPVEWGRMENRSVVQWDKDDCADMKLVKFDLLGLGMLGALHEMVDLVRQRHGLAVERSLLNRSDPRVYEMLCRGDAVGVFQVESRAQLATLPRLAPTNIYELAIQVAIIRPGPIQGGSVHPYIRRKQEKEEVTYPHEMFKPVLKRTLGVPLFQEQLMQLAMVAADFTGGDADELRRAMSAKRSLERMQGLKERFFAGTDKKGIDRSTAEAIYAKIEAFANYGFPESHAISFAALVFDSAWFKCYFPAAFCVGLLRHQPMGFYSPQSLIADARRHGVEIRGVDINASEVQACLEGDPPQLSGFPREPVEADAIRLGLGSIRGLGTQAAELVVAARDREGAFSSVADLCHRVELSQGALEALAAAGAFDSLGISRREALWTAGALAGAGPQTLPGVDPGSAAPRLPEAGDFEQTLGELWATGTTAEDYPTVHLRDELTSRGISGIDALKDHPGGTRVSVAGLVTHRQRPATATGITFMNLEDEYGMLNVVCTAGLWKRYRQTALRANAIIVHGVLQREGPVISVRAERLEALPTSLSTRSRDFQ</sequence>
<dbReference type="GO" id="GO:0005737">
    <property type="term" value="C:cytoplasm"/>
    <property type="evidence" value="ECO:0007669"/>
    <property type="project" value="UniProtKB-SubCell"/>
</dbReference>
<dbReference type="GO" id="GO:0006260">
    <property type="term" value="P:DNA replication"/>
    <property type="evidence" value="ECO:0007669"/>
    <property type="project" value="UniProtKB-KW"/>
</dbReference>
<evidence type="ECO:0000256" key="3">
    <source>
        <dbReference type="ARBA" id="ARBA00022695"/>
    </source>
</evidence>
<dbReference type="InterPro" id="IPR003141">
    <property type="entry name" value="Pol/His_phosphatase_N"/>
</dbReference>
<keyword evidence="7 9" id="KW-0234">DNA repair</keyword>
<dbReference type="SMART" id="SM00481">
    <property type="entry name" value="POLIIIAc"/>
    <property type="match status" value="1"/>
</dbReference>
<dbReference type="InterPro" id="IPR011708">
    <property type="entry name" value="DNA_pol3_alpha_NTPase_dom"/>
</dbReference>
<dbReference type="InterPro" id="IPR016195">
    <property type="entry name" value="Pol/histidinol_Pase-like"/>
</dbReference>
<evidence type="ECO:0000256" key="7">
    <source>
        <dbReference type="ARBA" id="ARBA00023204"/>
    </source>
</evidence>
<dbReference type="Pfam" id="PF14579">
    <property type="entry name" value="HHH_6"/>
    <property type="match status" value="1"/>
</dbReference>
<dbReference type="RefSeq" id="WP_188549806.1">
    <property type="nucleotide sequence ID" value="NZ_BMFY01000003.1"/>
</dbReference>
<keyword evidence="13" id="KW-1185">Reference proteome</keyword>
<dbReference type="InterPro" id="IPR040982">
    <property type="entry name" value="DNA_pol3_finger"/>
</dbReference>
<proteinExistence type="inferred from homology"/>
<evidence type="ECO:0000256" key="2">
    <source>
        <dbReference type="ARBA" id="ARBA00022679"/>
    </source>
</evidence>
<keyword evidence="2 9" id="KW-0808">Transferase</keyword>
<comment type="function">
    <text evidence="9">DNA polymerase involved in damage-induced mutagenesis and translesion synthesis (TLS). It is not the major replicative DNA polymerase.</text>
</comment>
<evidence type="ECO:0000256" key="6">
    <source>
        <dbReference type="ARBA" id="ARBA00022932"/>
    </source>
</evidence>
<feature type="compositionally biased region" description="Basic and acidic residues" evidence="10">
    <location>
        <begin position="43"/>
        <end position="56"/>
    </location>
</feature>
<dbReference type="Pfam" id="PF02811">
    <property type="entry name" value="PHP"/>
    <property type="match status" value="1"/>
</dbReference>
<keyword evidence="6 9" id="KW-0239">DNA-directed DNA polymerase</keyword>
<comment type="similarity">
    <text evidence="9">Belongs to the DNA polymerase type-C family. DnaE2 subfamily.</text>
</comment>
<evidence type="ECO:0000256" key="9">
    <source>
        <dbReference type="HAMAP-Rule" id="MF_01902"/>
    </source>
</evidence>